<evidence type="ECO:0000256" key="1">
    <source>
        <dbReference type="ARBA" id="ARBA00000185"/>
    </source>
</evidence>
<feature type="compositionally biased region" description="Low complexity" evidence="16">
    <location>
        <begin position="590"/>
        <end position="601"/>
    </location>
</feature>
<dbReference type="InterPro" id="IPR036388">
    <property type="entry name" value="WH-like_DNA-bd_sf"/>
</dbReference>
<dbReference type="Proteomes" id="UP000828236">
    <property type="component" value="Unassembled WGS sequence"/>
</dbReference>
<feature type="DNA-binding region" description="Homeobox" evidence="13">
    <location>
        <begin position="608"/>
        <end position="667"/>
    </location>
</feature>
<dbReference type="PROSITE" id="PS00027">
    <property type="entry name" value="HOMEOBOX_1"/>
    <property type="match status" value="1"/>
</dbReference>
<feature type="active site" description="O-(5'-phospho-DNA)-tyrosine intermediate" evidence="14">
    <location>
        <position position="1077"/>
    </location>
</feature>
<name>A0A9D4P6H8_DERFA</name>
<evidence type="ECO:0000256" key="4">
    <source>
        <dbReference type="ARBA" id="ARBA00006559"/>
    </source>
</evidence>
<organism evidence="18">
    <name type="scientific">Dermatophagoides farinae</name>
    <name type="common">American house dust mite</name>
    <dbReference type="NCBI Taxonomy" id="6954"/>
    <lineage>
        <taxon>Eukaryota</taxon>
        <taxon>Metazoa</taxon>
        <taxon>Ecdysozoa</taxon>
        <taxon>Arthropoda</taxon>
        <taxon>Chelicerata</taxon>
        <taxon>Arachnida</taxon>
        <taxon>Acari</taxon>
        <taxon>Acariformes</taxon>
        <taxon>Sarcoptiformes</taxon>
        <taxon>Astigmata</taxon>
        <taxon>Psoroptidia</taxon>
        <taxon>Analgoidea</taxon>
        <taxon>Pyroglyphidae</taxon>
        <taxon>Dermatophagoidinae</taxon>
        <taxon>Dermatophagoides</taxon>
    </lineage>
</organism>
<dbReference type="EMBL" id="SDOV01000001">
    <property type="protein sequence ID" value="KAH7644777.1"/>
    <property type="molecule type" value="Genomic_DNA"/>
</dbReference>
<feature type="compositionally biased region" description="Polar residues" evidence="16">
    <location>
        <begin position="49"/>
        <end position="61"/>
    </location>
</feature>
<dbReference type="InterPro" id="IPR001356">
    <property type="entry name" value="HD"/>
</dbReference>
<dbReference type="GO" id="GO:0003677">
    <property type="term" value="F:DNA binding"/>
    <property type="evidence" value="ECO:0007669"/>
    <property type="project" value="UniProtKB-UniRule"/>
</dbReference>
<dbReference type="GO" id="GO:0000228">
    <property type="term" value="C:nuclear chromosome"/>
    <property type="evidence" value="ECO:0007669"/>
    <property type="project" value="TreeGrafter"/>
</dbReference>
<keyword evidence="11 14" id="KW-0413">Isomerase</keyword>
<evidence type="ECO:0000256" key="15">
    <source>
        <dbReference type="RuleBase" id="RU000682"/>
    </source>
</evidence>
<feature type="domain" description="Homeobox" evidence="17">
    <location>
        <begin position="606"/>
        <end position="666"/>
    </location>
</feature>
<dbReference type="GO" id="GO:0000981">
    <property type="term" value="F:DNA-binding transcription factor activity, RNA polymerase II-specific"/>
    <property type="evidence" value="ECO:0007669"/>
    <property type="project" value="InterPro"/>
</dbReference>
<feature type="compositionally biased region" description="Low complexity" evidence="16">
    <location>
        <begin position="568"/>
        <end position="582"/>
    </location>
</feature>
<evidence type="ECO:0000259" key="17">
    <source>
        <dbReference type="PROSITE" id="PS50071"/>
    </source>
</evidence>
<dbReference type="GO" id="GO:0042138">
    <property type="term" value="P:meiotic DNA double-strand break formation"/>
    <property type="evidence" value="ECO:0007669"/>
    <property type="project" value="TreeGrafter"/>
</dbReference>
<comment type="similarity">
    <text evidence="4 14">Belongs to the TOP6A family.</text>
</comment>
<dbReference type="InterPro" id="IPR017970">
    <property type="entry name" value="Homeobox_CS"/>
</dbReference>
<evidence type="ECO:0000256" key="8">
    <source>
        <dbReference type="ARBA" id="ARBA00023029"/>
    </source>
</evidence>
<dbReference type="InterPro" id="IPR004085">
    <property type="entry name" value="TopoVI_A"/>
</dbReference>
<dbReference type="PRINTS" id="PR01550">
    <property type="entry name" value="TOP6AFAMILY"/>
</dbReference>
<comment type="catalytic activity">
    <reaction evidence="1 14">
        <text>ATP-dependent breakage, passage and rejoining of double-stranded DNA.</text>
        <dbReference type="EC" id="5.6.2.2"/>
    </reaction>
</comment>
<comment type="subcellular location">
    <subcellularLocation>
        <location evidence="3 13 15">Nucleus</location>
    </subcellularLocation>
</comment>
<feature type="compositionally biased region" description="Basic residues" evidence="16">
    <location>
        <begin position="531"/>
        <end position="541"/>
    </location>
</feature>
<reference evidence="18" key="2">
    <citation type="journal article" date="2021" name="World Allergy Organ. J.">
        <title>Chromosome-level assembly of Dermatophagoides farinae genome and transcriptome reveals two novel allergens Der f 37 and Der f 39.</title>
        <authorList>
            <person name="Chen J."/>
            <person name="Cai Z."/>
            <person name="Fan D."/>
            <person name="Hu J."/>
            <person name="Hou Y."/>
            <person name="He Y."/>
            <person name="Zhang Z."/>
            <person name="Zhao Z."/>
            <person name="Gao P."/>
            <person name="Hu W."/>
            <person name="Sun J."/>
            <person name="Li J."/>
            <person name="Ji K."/>
        </authorList>
    </citation>
    <scope>NUCLEOTIDE SEQUENCE</scope>
    <source>
        <strain evidence="18">JKM2019</strain>
    </source>
</reference>
<evidence type="ECO:0000256" key="14">
    <source>
        <dbReference type="PROSITE-ProRule" id="PRU01385"/>
    </source>
</evidence>
<feature type="compositionally biased region" description="Basic and acidic residues" evidence="16">
    <location>
        <begin position="669"/>
        <end position="682"/>
    </location>
</feature>
<keyword evidence="10 13" id="KW-0371">Homeobox</keyword>
<dbReference type="PANTHER" id="PTHR10848:SF0">
    <property type="entry name" value="MEIOTIC RECOMBINATION PROTEIN SPO11"/>
    <property type="match status" value="1"/>
</dbReference>
<evidence type="ECO:0000256" key="7">
    <source>
        <dbReference type="ARBA" id="ARBA00022842"/>
    </source>
</evidence>
<protein>
    <recommendedName>
        <fullName evidence="5">DNA topoisomerase (ATP-hydrolyzing)</fullName>
        <ecNumber evidence="5">5.6.2.2</ecNumber>
    </recommendedName>
</protein>
<dbReference type="InterPro" id="IPR009057">
    <property type="entry name" value="Homeodomain-like_sf"/>
</dbReference>
<evidence type="ECO:0000256" key="11">
    <source>
        <dbReference type="ARBA" id="ARBA00023235"/>
    </source>
</evidence>
<feature type="region of interest" description="Disordered" evidence="16">
    <location>
        <begin position="501"/>
        <end position="607"/>
    </location>
</feature>
<evidence type="ECO:0000256" key="9">
    <source>
        <dbReference type="ARBA" id="ARBA00023125"/>
    </source>
</evidence>
<feature type="region of interest" description="Disordered" evidence="16">
    <location>
        <begin position="660"/>
        <end position="689"/>
    </location>
</feature>
<evidence type="ECO:0000256" key="10">
    <source>
        <dbReference type="ARBA" id="ARBA00023155"/>
    </source>
</evidence>
<dbReference type="SUPFAM" id="SSF56726">
    <property type="entry name" value="DNA topoisomerase IV, alpha subunit"/>
    <property type="match status" value="1"/>
</dbReference>
<feature type="region of interest" description="Disordered" evidence="16">
    <location>
        <begin position="393"/>
        <end position="430"/>
    </location>
</feature>
<keyword evidence="9 13" id="KW-0238">DNA-binding</keyword>
<dbReference type="Pfam" id="PF00046">
    <property type="entry name" value="Homeodomain"/>
    <property type="match status" value="1"/>
</dbReference>
<evidence type="ECO:0000256" key="13">
    <source>
        <dbReference type="PROSITE-ProRule" id="PRU00108"/>
    </source>
</evidence>
<dbReference type="Pfam" id="PF21180">
    <property type="entry name" value="TOP6A-Spo11_Toprim"/>
    <property type="match status" value="1"/>
</dbReference>
<dbReference type="GO" id="GO:0046872">
    <property type="term" value="F:metal ion binding"/>
    <property type="evidence" value="ECO:0007669"/>
    <property type="project" value="UniProtKB-KW"/>
</dbReference>
<keyword evidence="12 13" id="KW-0539">Nucleus</keyword>
<reference evidence="18" key="1">
    <citation type="submission" date="2020-06" db="EMBL/GenBank/DDBJ databases">
        <authorList>
            <person name="Ji K."/>
            <person name="Li J."/>
        </authorList>
    </citation>
    <scope>NUCLEOTIDE SEQUENCE</scope>
    <source>
        <strain evidence="18">JKM2019</strain>
        <tissue evidence="18">Whole body</tissue>
    </source>
</reference>
<dbReference type="SUPFAM" id="SSF46689">
    <property type="entry name" value="Homeodomain-like"/>
    <property type="match status" value="1"/>
</dbReference>
<dbReference type="InterPro" id="IPR034136">
    <property type="entry name" value="TOPRIM_Topo6A/Spo11"/>
</dbReference>
<accession>A0A9D4P6H8</accession>
<evidence type="ECO:0000256" key="2">
    <source>
        <dbReference type="ARBA" id="ARBA00001946"/>
    </source>
</evidence>
<dbReference type="Gene3D" id="1.10.10.60">
    <property type="entry name" value="Homeodomain-like"/>
    <property type="match status" value="1"/>
</dbReference>
<keyword evidence="7" id="KW-0460">Magnesium</keyword>
<dbReference type="InterPro" id="IPR036078">
    <property type="entry name" value="Spo11/TopoVI_A_sf"/>
</dbReference>
<dbReference type="GO" id="GO:0006265">
    <property type="term" value="P:DNA topological change"/>
    <property type="evidence" value="ECO:0007669"/>
    <property type="project" value="InterPro"/>
</dbReference>
<dbReference type="Gene3D" id="1.10.10.10">
    <property type="entry name" value="Winged helix-like DNA-binding domain superfamily/Winged helix DNA-binding domain"/>
    <property type="match status" value="1"/>
</dbReference>
<dbReference type="GO" id="GO:0000706">
    <property type="term" value="P:meiotic DNA double-strand break processing"/>
    <property type="evidence" value="ECO:0007669"/>
    <property type="project" value="TreeGrafter"/>
</dbReference>
<dbReference type="CDD" id="cd00086">
    <property type="entry name" value="homeodomain"/>
    <property type="match status" value="1"/>
</dbReference>
<dbReference type="PROSITE" id="PS52041">
    <property type="entry name" value="TOPO_IIB"/>
    <property type="match status" value="1"/>
</dbReference>
<sequence length="1331" mass="150278">MVVYNSGQISTTTTTTTTLTNDLNIEPLSLINEQIMFQNTQTETIQIKQESSLSSPVNAMKTTTTTTPASDLSIKHEPNLSPNKECSKNLNLHKQPQTDDSLVHYPHETEDNFSISDNKIHSNSNIVDMMTHGTNGSTSSTTSSALHHTNTDTESPMIACQQSNYINRHHPMYSTSGTTNSFFNSSTNAQYNHHHHSASSTLVMTPISSPFYDDAATSSTGLSATSAITMTASENNTSHLMSQSAHHPWLQTMARNNHHPHHHHHHHHQNPHYATYSEMSATNDWPNVPAFATPNVNSFTSATANSPLATYHQIASYSNQIGTVYTHPHGPYAHRSSNNGLDFYNYPSYTHTHPFFPSPSSTGMTSASGGSFPPLTVGTEESPVGTAIYPTTTTFGHINSSPDSGVTGSSDSNESPVSLNGSTIHSFGNQYSRTDNTIHSSMTPIINRSLPSNGNDLCIGFIKSGSDTSPYLYSNVANSANNAATTVINGYQTINVDDEQNDVQQGKSLQSQTASNNDDDDDDGNNNINNSHHHHHHHNHHQQQQQQQHQKSTILVNNITTIENDHPNTNSQTNNHNNNQNSKPTFEWMNKSANSNSSPSSTGKTRTKDKYRVVYTENQRIELEKEFMFSRYITIKRKSELASQLLLSERQVKIWFQNRRAKDRKQSRKKEEIAKKNKEKTTGRKNATTTTSVTTTGILDGSIMMNNNLTTTAAAAAAAAATTNINGDRYAPSSSSLTGIAGALISDNNSIVIDSPSPTAIHDINELAQHYHGHYQQFSQDSAYDSNQFSQQPLDSVQSIVSNNLIDFSQRVENYQRRLDYNQIYQHINYQQSCFVEKFSQDSSYGSQQYNSQTIDSIRSFNRADSYAPNQMVSINFEEYNNVHYLQPDQQLSDNVTKQYCDYVPIQHETVGYNKAPINELYYIDHLMQCQPELIANFQNYLKHSFPKESKSDIIERLKALKLQFIQVNTPENDLNNDNDNDIEQSSQFFNMRGRIIEKSDQFIRKNSPKCLRNIVRSTMDIKYSNETGVTLNQTNKRYKSIRLSNPIRLEQYCWLIDRLIENCQNDQYNGPRDLYYQNIGLFPNVNLITTLVNDICCTVGVTRMNLNVMVSQKGFVFGHLTISNEKQMILYDSNTKSSIPIPDCVQDLKICHSNARFILVVEKYTTFTNLILNGIAERFPLIMITGSGYPDLKTRSFLQKLWFELKLPVFALMDGDAYGIDIILSYKYGSINSAYQNHHLIVPSIQWLGITADDINDFQLKGIRFKRNELKKFDSLLKREDVRNNNIWAQEIIKTKQLGIKVEIQDLVDYSPRFLIDCYLPYKFSYAKWF</sequence>
<evidence type="ECO:0000256" key="16">
    <source>
        <dbReference type="SAM" id="MobiDB-lite"/>
    </source>
</evidence>
<evidence type="ECO:0000256" key="12">
    <source>
        <dbReference type="ARBA" id="ARBA00023242"/>
    </source>
</evidence>
<comment type="caution">
    <text evidence="18">The sequence shown here is derived from an EMBL/GenBank/DDBJ whole genome shotgun (WGS) entry which is preliminary data.</text>
</comment>
<dbReference type="PRINTS" id="PR01552">
    <property type="entry name" value="TPISMRASE6A"/>
</dbReference>
<dbReference type="GO" id="GO:0005524">
    <property type="term" value="F:ATP binding"/>
    <property type="evidence" value="ECO:0007669"/>
    <property type="project" value="InterPro"/>
</dbReference>
<dbReference type="CDD" id="cd00223">
    <property type="entry name" value="TOPRIM_TopoIIB_SPO"/>
    <property type="match status" value="1"/>
</dbReference>
<dbReference type="GO" id="GO:0007131">
    <property type="term" value="P:reciprocal meiotic recombination"/>
    <property type="evidence" value="ECO:0007669"/>
    <property type="project" value="TreeGrafter"/>
</dbReference>
<feature type="region of interest" description="Disordered" evidence="16">
    <location>
        <begin position="49"/>
        <end position="81"/>
    </location>
</feature>
<evidence type="ECO:0000256" key="6">
    <source>
        <dbReference type="ARBA" id="ARBA00022723"/>
    </source>
</evidence>
<dbReference type="InterPro" id="IPR013049">
    <property type="entry name" value="Spo11/TopoVI_A_N"/>
</dbReference>
<dbReference type="EC" id="5.6.2.2" evidence="5"/>
<proteinExistence type="inferred from homology"/>
<keyword evidence="6" id="KW-0479">Metal-binding</keyword>
<feature type="compositionally biased region" description="Polar residues" evidence="16">
    <location>
        <begin position="502"/>
        <end position="515"/>
    </location>
</feature>
<evidence type="ECO:0000256" key="5">
    <source>
        <dbReference type="ARBA" id="ARBA00012895"/>
    </source>
</evidence>
<gene>
    <name evidence="18" type="ORF">HUG17_0315</name>
</gene>
<dbReference type="InterPro" id="IPR002815">
    <property type="entry name" value="Spo11/TopoVI_A"/>
</dbReference>
<dbReference type="PANTHER" id="PTHR10848">
    <property type="entry name" value="MEIOTIC RECOMBINATION PROTEIN SPO11"/>
    <property type="match status" value="1"/>
</dbReference>
<dbReference type="PROSITE" id="PS50071">
    <property type="entry name" value="HOMEOBOX_2"/>
    <property type="match status" value="1"/>
</dbReference>
<comment type="cofactor">
    <cofactor evidence="2">
        <name>Mg(2+)</name>
        <dbReference type="ChEBI" id="CHEBI:18420"/>
    </cofactor>
</comment>
<dbReference type="SMART" id="SM00389">
    <property type="entry name" value="HOX"/>
    <property type="match status" value="1"/>
</dbReference>
<dbReference type="GO" id="GO:0003918">
    <property type="term" value="F:DNA topoisomerase type II (double strand cut, ATP-hydrolyzing) activity"/>
    <property type="evidence" value="ECO:0007669"/>
    <property type="project" value="UniProtKB-UniRule"/>
</dbReference>
<evidence type="ECO:0000313" key="18">
    <source>
        <dbReference type="EMBL" id="KAH7644777.1"/>
    </source>
</evidence>
<dbReference type="Gene3D" id="3.40.1360.10">
    <property type="match status" value="1"/>
</dbReference>
<feature type="compositionally biased region" description="Polar residues" evidence="16">
    <location>
        <begin position="551"/>
        <end position="562"/>
    </location>
</feature>
<keyword evidence="8 14" id="KW-0799">Topoisomerase</keyword>
<dbReference type="Pfam" id="PF04406">
    <property type="entry name" value="TP6A_N"/>
    <property type="match status" value="1"/>
</dbReference>
<evidence type="ECO:0000256" key="3">
    <source>
        <dbReference type="ARBA" id="ARBA00004123"/>
    </source>
</evidence>